<dbReference type="Proteomes" id="UP000005013">
    <property type="component" value="Chromosome"/>
</dbReference>
<name>I0ETK8_HELCM</name>
<gene>
    <name evidence="1" type="ordered locus">HCD_06375</name>
</gene>
<dbReference type="PATRIC" id="fig|1163745.3.peg.1347"/>
<dbReference type="KEGG" id="hcm:HCD_06375"/>
<reference evidence="1 2" key="1">
    <citation type="journal article" date="2013" name="PLoS ONE">
        <title>Sequence Divergence and Conservation in Genomes ofHelicobacter cetorum Strains from a Dolphin and a Whale.</title>
        <authorList>
            <person name="Kersulyte D."/>
            <person name="Rossi M."/>
            <person name="Berg D.E."/>
        </authorList>
    </citation>
    <scope>NUCLEOTIDE SEQUENCE [LARGE SCALE GENOMIC DNA]</scope>
    <source>
        <strain evidence="1 2">MIT 99-5656</strain>
    </source>
</reference>
<sequence length="129" mass="15297">MNMLKKLNVSPAVNDLLDYFKHPKNNESKDPIKELEWLYLTFLNQKEKMIELQVYEVLLSDEIKNPSYFNSYHNTIESIKDSFEKGKIESINKRLSKTILRETFIDRLLNNWGIHHLHLGNDSNNNFSL</sequence>
<evidence type="ECO:0000313" key="1">
    <source>
        <dbReference type="EMBL" id="AFI06277.1"/>
    </source>
</evidence>
<organism evidence="1 2">
    <name type="scientific">Helicobacter cetorum (strain ATCC BAA-540 / CCUG 52418 / MIT 99-5656)</name>
    <dbReference type="NCBI Taxonomy" id="1163745"/>
    <lineage>
        <taxon>Bacteria</taxon>
        <taxon>Pseudomonadati</taxon>
        <taxon>Campylobacterota</taxon>
        <taxon>Epsilonproteobacteria</taxon>
        <taxon>Campylobacterales</taxon>
        <taxon>Helicobacteraceae</taxon>
        <taxon>Helicobacter</taxon>
    </lineage>
</organism>
<dbReference type="AlphaFoldDB" id="I0ETK8"/>
<keyword evidence="2" id="KW-1185">Reference proteome</keyword>
<dbReference type="EMBL" id="CP003481">
    <property type="protein sequence ID" value="AFI06277.1"/>
    <property type="molecule type" value="Genomic_DNA"/>
</dbReference>
<evidence type="ECO:0000313" key="2">
    <source>
        <dbReference type="Proteomes" id="UP000005013"/>
    </source>
</evidence>
<accession>I0ETK8</accession>
<dbReference type="HOGENOM" id="CLU_1945790_0_0_7"/>
<dbReference type="STRING" id="1163745.HCD_06375"/>
<proteinExistence type="predicted"/>
<protein>
    <submittedName>
        <fullName evidence="1">Uncharacterized protein</fullName>
    </submittedName>
</protein>